<dbReference type="PROSITE" id="PS51257">
    <property type="entry name" value="PROKAR_LIPOPROTEIN"/>
    <property type="match status" value="1"/>
</dbReference>
<proteinExistence type="predicted"/>
<feature type="compositionally biased region" description="Basic and acidic residues" evidence="1">
    <location>
        <begin position="575"/>
        <end position="588"/>
    </location>
</feature>
<dbReference type="EMBL" id="KQ981720">
    <property type="protein sequence ID" value="KYN37257.1"/>
    <property type="molecule type" value="Genomic_DNA"/>
</dbReference>
<feature type="region of interest" description="Disordered" evidence="1">
    <location>
        <begin position="155"/>
        <end position="179"/>
    </location>
</feature>
<feature type="compositionally biased region" description="Polar residues" evidence="1">
    <location>
        <begin position="831"/>
        <end position="848"/>
    </location>
</feature>
<feature type="compositionally biased region" description="Basic and acidic residues" evidence="1">
    <location>
        <begin position="1012"/>
        <end position="1044"/>
    </location>
</feature>
<organism evidence="3 4">
    <name type="scientific">Trachymyrmex septentrionalis</name>
    <dbReference type="NCBI Taxonomy" id="34720"/>
    <lineage>
        <taxon>Eukaryota</taxon>
        <taxon>Metazoa</taxon>
        <taxon>Ecdysozoa</taxon>
        <taxon>Arthropoda</taxon>
        <taxon>Hexapoda</taxon>
        <taxon>Insecta</taxon>
        <taxon>Pterygota</taxon>
        <taxon>Neoptera</taxon>
        <taxon>Endopterygota</taxon>
        <taxon>Hymenoptera</taxon>
        <taxon>Apocrita</taxon>
        <taxon>Aculeata</taxon>
        <taxon>Formicoidea</taxon>
        <taxon>Formicidae</taxon>
        <taxon>Myrmicinae</taxon>
        <taxon>Trachymyrmex</taxon>
    </lineage>
</organism>
<feature type="compositionally biased region" description="Basic and acidic residues" evidence="1">
    <location>
        <begin position="155"/>
        <end position="166"/>
    </location>
</feature>
<reference evidence="3 4" key="1">
    <citation type="submission" date="2016-03" db="EMBL/GenBank/DDBJ databases">
        <title>Trachymyrmex septentrionalis WGS genome.</title>
        <authorList>
            <person name="Nygaard S."/>
            <person name="Hu H."/>
            <person name="Boomsma J."/>
            <person name="Zhang G."/>
        </authorList>
    </citation>
    <scope>NUCLEOTIDE SEQUENCE [LARGE SCALE GENOMIC DNA]</scope>
    <source>
        <strain evidence="3">Tsep2-gDNA-1</strain>
        <tissue evidence="3">Whole body</tissue>
    </source>
</reference>
<protein>
    <submittedName>
        <fullName evidence="3">Uncharacterized protein</fullName>
    </submittedName>
</protein>
<feature type="compositionally biased region" description="Basic and acidic residues" evidence="1">
    <location>
        <begin position="629"/>
        <end position="645"/>
    </location>
</feature>
<feature type="signal peptide" evidence="2">
    <location>
        <begin position="1"/>
        <end position="23"/>
    </location>
</feature>
<feature type="region of interest" description="Disordered" evidence="1">
    <location>
        <begin position="824"/>
        <end position="858"/>
    </location>
</feature>
<feature type="region of interest" description="Disordered" evidence="1">
    <location>
        <begin position="569"/>
        <end position="731"/>
    </location>
</feature>
<feature type="compositionally biased region" description="Low complexity" evidence="1">
    <location>
        <begin position="687"/>
        <end position="698"/>
    </location>
</feature>
<gene>
    <name evidence="3" type="ORF">ALC56_08314</name>
</gene>
<evidence type="ECO:0000313" key="3">
    <source>
        <dbReference type="EMBL" id="KYN37257.1"/>
    </source>
</evidence>
<feature type="region of interest" description="Disordered" evidence="1">
    <location>
        <begin position="26"/>
        <end position="49"/>
    </location>
</feature>
<feature type="compositionally biased region" description="Polar residues" evidence="1">
    <location>
        <begin position="1047"/>
        <end position="1059"/>
    </location>
</feature>
<name>A0A195FAL9_9HYME</name>
<feature type="compositionally biased region" description="Basic and acidic residues" evidence="1">
    <location>
        <begin position="1074"/>
        <end position="1090"/>
    </location>
</feature>
<evidence type="ECO:0000313" key="4">
    <source>
        <dbReference type="Proteomes" id="UP000078541"/>
    </source>
</evidence>
<accession>A0A195FAL9</accession>
<evidence type="ECO:0000256" key="2">
    <source>
        <dbReference type="SAM" id="SignalP"/>
    </source>
</evidence>
<feature type="compositionally biased region" description="Basic residues" evidence="1">
    <location>
        <begin position="167"/>
        <end position="177"/>
    </location>
</feature>
<feature type="compositionally biased region" description="Basic and acidic residues" evidence="1">
    <location>
        <begin position="920"/>
        <end position="939"/>
    </location>
</feature>
<dbReference type="AlphaFoldDB" id="A0A195FAL9"/>
<feature type="chain" id="PRO_5008271303" evidence="2">
    <location>
        <begin position="24"/>
        <end position="1234"/>
    </location>
</feature>
<evidence type="ECO:0000256" key="1">
    <source>
        <dbReference type="SAM" id="MobiDB-lite"/>
    </source>
</evidence>
<feature type="compositionally biased region" description="Low complexity" evidence="1">
    <location>
        <begin position="940"/>
        <end position="953"/>
    </location>
</feature>
<keyword evidence="4" id="KW-1185">Reference proteome</keyword>
<dbReference type="Proteomes" id="UP000078541">
    <property type="component" value="Unassembled WGS sequence"/>
</dbReference>
<sequence length="1234" mass="138158">MRGNKTRARALSSLVWALGACKGMMQSRGGRGPAQSDDPPLPDTPGAQQLDTSLHAVPSMCPSTTSPPFHSTSPRPLSLSTLTTVRLPSRCLSLYRCTVVPLKHPLAYAIGLVFKSRHVVLVHRVKAGALHSVAHSGARRRLVFLTIRDEMRRDETNRRGARDPGQGHRHSRSRSRSRSAMCCAQLDALQVEKRIGVSGRALMTARHDPPGKILGDLGTGDIKYAARVESTVMSRGSARAGDAERGAATAHLKRTHPRSNKCLSFSSVGYRGLIPAETILEERKRERGTPEGRRKCLPVVSLTQHTPADTRRELARKPARVNSIPSYRTDPPWDRCSRHRETSRKVRSSAFETFRHYSSALHINEKNVGERDGFFTWLKDIFNKSAEDKSRKADTAIVDRAATATTFNRSEMRLANSSDKVDVVNQKLANFCTARSTTKFEYENILAEKRDAENGGRAYTIQQSAIYTASQSNRFAAGKTFEREIEPDSLRRDPGKMYRSERNCGAIEFAARDDLDVASHYRCYTSPRHCYRLPPQRTKQPLMGLCIPNRYIDMPTRAFVGFAPWNTKPPIKEPNVAEKREKKDEKKDKREKKKKPAIRTDGEFGDSSENQAEMVANDNLRTDPGATFRYEEGVNDNDKFAEKGRQYVKRLWGVNLKPKPDIASSATASSERGAENPRNASSNSESGDTTTDGAKTDAVPTSNLKGTIADYLSTSSRQTDSSDDIIAARQDSDDASLYMNSEELRKIMTTSPSILKEKIIDQEYNIPEGADQDIEIRAWQSLAARSVKENYLSSDEENLENLISIRPEAPQPKLDVQIVRSEDDLKDKEQPNSGHTSPKSVNIKQVGSPQRPDGHFTGKKLHTMSTQIRYVHTNNINQRHIGSLLSNFALDKTVQTKYPGFTSAFSTNLEDSMQKKVIDEASKNEQQMESKSQNERKSNDSNNMSNNNRSHLSVKSQRLSRKRISSSDQEQADLAETLNKIADKEMEMSMNQLQNTGHKTLATDLSNSSEFTQRDQSRYKDEEAQEEAERYEEPHVNYEDKGVTRAEFNQSTNSESVKSTNEDSGDNNNTFDPNVKDDDPSKKGIIDGDYIRLPGDPYPYSRENIEKWRVPPTRNIIYKSWKREMSRSSDSSTVLQSTLRYANDAYANAAGEPRDSHVGDAVMEISGSGGDGGARKRTGQANGFRVSSRDQRVVSDCLRGDAADMLGLRQWTEAFSRLDEKMNEAARSDPAHYE</sequence>
<keyword evidence="2" id="KW-0732">Signal</keyword>
<feature type="region of interest" description="Disordered" evidence="1">
    <location>
        <begin position="235"/>
        <end position="257"/>
    </location>
</feature>
<feature type="region of interest" description="Disordered" evidence="1">
    <location>
        <begin position="1002"/>
        <end position="1090"/>
    </location>
</feature>
<feature type="region of interest" description="Disordered" evidence="1">
    <location>
        <begin position="920"/>
        <end position="972"/>
    </location>
</feature>
<feature type="compositionally biased region" description="Polar residues" evidence="1">
    <location>
        <begin position="1002"/>
        <end position="1011"/>
    </location>
</feature>